<organism evidence="1 2">
    <name type="scientific">Gigaspora margarita</name>
    <dbReference type="NCBI Taxonomy" id="4874"/>
    <lineage>
        <taxon>Eukaryota</taxon>
        <taxon>Fungi</taxon>
        <taxon>Fungi incertae sedis</taxon>
        <taxon>Mucoromycota</taxon>
        <taxon>Glomeromycotina</taxon>
        <taxon>Glomeromycetes</taxon>
        <taxon>Diversisporales</taxon>
        <taxon>Gigasporaceae</taxon>
        <taxon>Gigaspora</taxon>
    </lineage>
</organism>
<dbReference type="AlphaFoldDB" id="A0A8H3X8V1"/>
<name>A0A8H3X8V1_GIGMA</name>
<gene>
    <name evidence="1" type="ORF">F8M41_006193</name>
</gene>
<sequence length="89" mass="10415">MISISVLDKQEIKLKFVEEKALIDKFEEEDEEQHGFYKYRYHQPTPEKVNGNQSIQFINAESNNQYSDSGKSSLEKLIEAPRYIRRGGC</sequence>
<evidence type="ECO:0000313" key="2">
    <source>
        <dbReference type="Proteomes" id="UP000439903"/>
    </source>
</evidence>
<evidence type="ECO:0000313" key="1">
    <source>
        <dbReference type="EMBL" id="KAF0426408.1"/>
    </source>
</evidence>
<keyword evidence="2" id="KW-1185">Reference proteome</keyword>
<protein>
    <submittedName>
        <fullName evidence="1">Uncharacterized protein</fullName>
    </submittedName>
</protein>
<dbReference type="EMBL" id="WTPW01001602">
    <property type="protein sequence ID" value="KAF0426408.1"/>
    <property type="molecule type" value="Genomic_DNA"/>
</dbReference>
<accession>A0A8H3X8V1</accession>
<reference evidence="1 2" key="1">
    <citation type="journal article" date="2019" name="Environ. Microbiol.">
        <title>At the nexus of three kingdoms: the genome of the mycorrhizal fungus Gigaspora margarita provides insights into plant, endobacterial and fungal interactions.</title>
        <authorList>
            <person name="Venice F."/>
            <person name="Ghignone S."/>
            <person name="Salvioli di Fossalunga A."/>
            <person name="Amselem J."/>
            <person name="Novero M."/>
            <person name="Xianan X."/>
            <person name="Sedzielewska Toro K."/>
            <person name="Morin E."/>
            <person name="Lipzen A."/>
            <person name="Grigoriev I.V."/>
            <person name="Henrissat B."/>
            <person name="Martin F.M."/>
            <person name="Bonfante P."/>
        </authorList>
    </citation>
    <scope>NUCLEOTIDE SEQUENCE [LARGE SCALE GENOMIC DNA]</scope>
    <source>
        <strain evidence="1 2">BEG34</strain>
    </source>
</reference>
<dbReference type="Proteomes" id="UP000439903">
    <property type="component" value="Unassembled WGS sequence"/>
</dbReference>
<proteinExistence type="predicted"/>
<comment type="caution">
    <text evidence="1">The sequence shown here is derived from an EMBL/GenBank/DDBJ whole genome shotgun (WGS) entry which is preliminary data.</text>
</comment>